<reference evidence="2" key="1">
    <citation type="submission" date="2016-10" db="EMBL/GenBank/DDBJ databases">
        <authorList>
            <person name="de Groot N.N."/>
        </authorList>
    </citation>
    <scope>NUCLEOTIDE SEQUENCE [LARGE SCALE GENOMIC DNA]</scope>
    <source>
        <strain evidence="2">BP1-145</strain>
    </source>
</reference>
<dbReference type="Proteomes" id="UP000199134">
    <property type="component" value="Unassembled WGS sequence"/>
</dbReference>
<dbReference type="OrthoDB" id="1264555at2"/>
<dbReference type="RefSeq" id="WP_091853579.1">
    <property type="nucleotide sequence ID" value="NZ_FNIW01000010.1"/>
</dbReference>
<protein>
    <submittedName>
        <fullName evidence="1">Uncharacterized protein</fullName>
    </submittedName>
</protein>
<accession>A0A1H0H1L0</accession>
<dbReference type="EMBL" id="FNIW01000010">
    <property type="protein sequence ID" value="SDO13038.1"/>
    <property type="molecule type" value="Genomic_DNA"/>
</dbReference>
<comment type="caution">
    <text evidence="1">The sequence shown here is derived from an EMBL/GenBank/DDBJ whole genome shotgun (WGS) entry which is preliminary data.</text>
</comment>
<evidence type="ECO:0000313" key="1">
    <source>
        <dbReference type="EMBL" id="SDO13038.1"/>
    </source>
</evidence>
<sequence length="134" mass="15057">MGKFRLFEFKPTPFPRKLFVAFGGCKDDIENTFLDPDCDNYQISESELEDSNCITLPYVIEKKDAWRGILVWLHKPEVMTVGTIAHEADHVANAIFKACGQGLDTGDDEMHSYLVGWAAECIDEVLQKALKSNG</sequence>
<name>A0A1H0H1L0_9BACT</name>
<organism evidence="1 2">
    <name type="scientific">Prevotella communis</name>
    <dbReference type="NCBI Taxonomy" id="2913614"/>
    <lineage>
        <taxon>Bacteria</taxon>
        <taxon>Pseudomonadati</taxon>
        <taxon>Bacteroidota</taxon>
        <taxon>Bacteroidia</taxon>
        <taxon>Bacteroidales</taxon>
        <taxon>Prevotellaceae</taxon>
        <taxon>Prevotella</taxon>
    </lineage>
</organism>
<gene>
    <name evidence="1" type="ORF">SAMN04487900_11077</name>
</gene>
<proteinExistence type="predicted"/>
<evidence type="ECO:0000313" key="2">
    <source>
        <dbReference type="Proteomes" id="UP000199134"/>
    </source>
</evidence>
<dbReference type="AlphaFoldDB" id="A0A1H0H1L0"/>